<dbReference type="Pfam" id="PF01713">
    <property type="entry name" value="Smr"/>
    <property type="match status" value="1"/>
</dbReference>
<organism evidence="2 3">
    <name type="scientific">Ferruginibacter yonginensis</name>
    <dbReference type="NCBI Taxonomy" id="1310416"/>
    <lineage>
        <taxon>Bacteria</taxon>
        <taxon>Pseudomonadati</taxon>
        <taxon>Bacteroidota</taxon>
        <taxon>Chitinophagia</taxon>
        <taxon>Chitinophagales</taxon>
        <taxon>Chitinophagaceae</taxon>
        <taxon>Ferruginibacter</taxon>
    </lineage>
</organism>
<accession>A0ABV8QPS1</accession>
<evidence type="ECO:0000313" key="2">
    <source>
        <dbReference type="EMBL" id="MFC4261640.1"/>
    </source>
</evidence>
<proteinExistence type="predicted"/>
<dbReference type="Proteomes" id="UP001595907">
    <property type="component" value="Unassembled WGS sequence"/>
</dbReference>
<dbReference type="Gene3D" id="3.30.1370.110">
    <property type="match status" value="1"/>
</dbReference>
<dbReference type="InterPro" id="IPR002625">
    <property type="entry name" value="Smr_dom"/>
</dbReference>
<keyword evidence="3" id="KW-1185">Reference proteome</keyword>
<evidence type="ECO:0000259" key="1">
    <source>
        <dbReference type="Pfam" id="PF01713"/>
    </source>
</evidence>
<dbReference type="InterPro" id="IPR036063">
    <property type="entry name" value="Smr_dom_sf"/>
</dbReference>
<feature type="domain" description="Smr" evidence="1">
    <location>
        <begin position="276"/>
        <end position="336"/>
    </location>
</feature>
<dbReference type="EMBL" id="JBHSCZ010000001">
    <property type="protein sequence ID" value="MFC4261640.1"/>
    <property type="molecule type" value="Genomic_DNA"/>
</dbReference>
<name>A0ABV8QPS1_9BACT</name>
<dbReference type="RefSeq" id="WP_379706360.1">
    <property type="nucleotide sequence ID" value="NZ_JBHSCZ010000001.1"/>
</dbReference>
<protein>
    <submittedName>
        <fullName evidence="2">Smr/MutS family protein</fullName>
    </submittedName>
</protein>
<sequence length="339" mass="39619">MKYEVGDKIVVIQTDEDGKVVEIMNEKMVMIEVRGVRFPAYMDQIDFPYFKMFSKKKEAPVPLKKNIYIDNVKREKPITKKKVGDGVHISFFPVFDKDIFDDDVVEKLKVYLINENEEHYQFNYDLVFNGASSFNLKNELPGLSEFYLHDVSFEDMSEGPKFEFEFSLTIPNKKKAPSHEVFFKLRGKQLFNKIETTQKNNEASFRFELFTHYPDKIETEKVDLSLLGNAGFRVYDAGKIREHLPPARSVVDLHIEKISAHWEQLKPNEILATQLKEFEKFFELSLAHHQASLTVIHGVGEGVLRNEIHEILKLKKEVKYFVNQFHPLYGYGATEIFFN</sequence>
<comment type="caution">
    <text evidence="2">The sequence shown here is derived from an EMBL/GenBank/DDBJ whole genome shotgun (WGS) entry which is preliminary data.</text>
</comment>
<evidence type="ECO:0000313" key="3">
    <source>
        <dbReference type="Proteomes" id="UP001595907"/>
    </source>
</evidence>
<reference evidence="3" key="1">
    <citation type="journal article" date="2019" name="Int. J. Syst. Evol. Microbiol.">
        <title>The Global Catalogue of Microorganisms (GCM) 10K type strain sequencing project: providing services to taxonomists for standard genome sequencing and annotation.</title>
        <authorList>
            <consortium name="The Broad Institute Genomics Platform"/>
            <consortium name="The Broad Institute Genome Sequencing Center for Infectious Disease"/>
            <person name="Wu L."/>
            <person name="Ma J."/>
        </authorList>
    </citation>
    <scope>NUCLEOTIDE SEQUENCE [LARGE SCALE GENOMIC DNA]</scope>
    <source>
        <strain evidence="3">CECT 8289</strain>
    </source>
</reference>
<gene>
    <name evidence="2" type="ORF">ACFOWM_02010</name>
</gene>